<organism evidence="8 9">
    <name type="scientific">Ostreococcus lucimarinus (strain CCE9901)</name>
    <dbReference type="NCBI Taxonomy" id="436017"/>
    <lineage>
        <taxon>Eukaryota</taxon>
        <taxon>Viridiplantae</taxon>
        <taxon>Chlorophyta</taxon>
        <taxon>Mamiellophyceae</taxon>
        <taxon>Mamiellales</taxon>
        <taxon>Bathycoccaceae</taxon>
        <taxon>Ostreococcus</taxon>
    </lineage>
</organism>
<dbReference type="Gramene" id="ABO96592">
    <property type="protein sequence ID" value="ABO96592"/>
    <property type="gene ID" value="OSTLU_32319"/>
</dbReference>
<feature type="transmembrane region" description="Helical" evidence="6">
    <location>
        <begin position="325"/>
        <end position="344"/>
    </location>
</feature>
<proteinExistence type="inferred from homology"/>
<dbReference type="OMA" id="AEMKCEE"/>
<dbReference type="InterPro" id="IPR051717">
    <property type="entry name" value="MFS_MFSD6"/>
</dbReference>
<dbReference type="HOGENOM" id="CLU_479273_0_0_1"/>
<dbReference type="PANTHER" id="PTHR16172:SF41">
    <property type="entry name" value="MAJOR FACILITATOR SUPERFAMILY DOMAIN-CONTAINING PROTEIN 6-LIKE"/>
    <property type="match status" value="1"/>
</dbReference>
<sequence>MSPRVATSTLSWCKAYYFCNSFGLACLLPFLPLFYASWGLSKSRVGWMGATRHCVGAVLTPCWNALADATKAHNAVHFACIVAQALAYFALARANHAWPGIWWRVVLAESAACCVGSLGDNATCLMVKRWNLERGVGEDDAGGASYGKQRLWGAVSWGLVAAPTMGVIMSVGGPRARARAPFSGWLIFLLVSAMISTRLRHDPVVSENADAAKNEHEMGEVAADEVVGTKMSRRIASANDLHASQDSIAVRLWRVVRDPAVALRFFLFLMSGASMTITDLYLFLWLEDLGGTPATMGAALFCTCVCEVAVFYNGAKIKKALTLDWCLALVPFCYFIRQFYYWLLPAFGNPWAVLPVQFLHGVTFGLYWSTANDFIQDISPFGLSASMTGLFSAVNSAGGFSGAVLGGMAYDAFGGGGLFLGVGLINLCLGVFFTALKLRSDRANAVAYVLLESESTEEANAL</sequence>
<evidence type="ECO:0000256" key="5">
    <source>
        <dbReference type="ARBA" id="ARBA00023136"/>
    </source>
</evidence>
<feature type="transmembrane region" description="Helical" evidence="6">
    <location>
        <begin position="261"/>
        <end position="284"/>
    </location>
</feature>
<feature type="transmembrane region" description="Helical" evidence="6">
    <location>
        <begin position="15"/>
        <end position="38"/>
    </location>
</feature>
<dbReference type="OrthoDB" id="515887at2759"/>
<evidence type="ECO:0000259" key="7">
    <source>
        <dbReference type="Pfam" id="PF12832"/>
    </source>
</evidence>
<dbReference type="InterPro" id="IPR024989">
    <property type="entry name" value="MFS_assoc_dom"/>
</dbReference>
<dbReference type="EMBL" id="CP000586">
    <property type="protein sequence ID" value="ABO96592.1"/>
    <property type="molecule type" value="Genomic_DNA"/>
</dbReference>
<evidence type="ECO:0000256" key="4">
    <source>
        <dbReference type="ARBA" id="ARBA00022989"/>
    </source>
</evidence>
<evidence type="ECO:0000313" key="9">
    <source>
        <dbReference type="Proteomes" id="UP000001568"/>
    </source>
</evidence>
<dbReference type="GeneID" id="5002509"/>
<dbReference type="Pfam" id="PF12832">
    <property type="entry name" value="MFS_1_like"/>
    <property type="match status" value="1"/>
</dbReference>
<feature type="transmembrane region" description="Helical" evidence="6">
    <location>
        <begin position="151"/>
        <end position="172"/>
    </location>
</feature>
<feature type="transmembrane region" description="Helical" evidence="6">
    <location>
        <begin position="389"/>
        <end position="410"/>
    </location>
</feature>
<feature type="domain" description="Major facilitator superfamily associated" evidence="7">
    <location>
        <begin position="12"/>
        <end position="419"/>
    </location>
</feature>
<evidence type="ECO:0000256" key="6">
    <source>
        <dbReference type="SAM" id="Phobius"/>
    </source>
</evidence>
<keyword evidence="9" id="KW-1185">Reference proteome</keyword>
<dbReference type="PROSITE" id="PS51257">
    <property type="entry name" value="PROKAR_LIPOPROTEIN"/>
    <property type="match status" value="1"/>
</dbReference>
<evidence type="ECO:0000256" key="2">
    <source>
        <dbReference type="ARBA" id="ARBA00005241"/>
    </source>
</evidence>
<evidence type="ECO:0000256" key="1">
    <source>
        <dbReference type="ARBA" id="ARBA00004141"/>
    </source>
</evidence>
<name>A4RZA9_OSTLU</name>
<protein>
    <submittedName>
        <fullName evidence="8">MFS family transporter: metabolite</fullName>
    </submittedName>
</protein>
<keyword evidence="3 6" id="KW-0812">Transmembrane</keyword>
<comment type="similarity">
    <text evidence="2">Belongs to the major facilitator superfamily. MFSD6 family.</text>
</comment>
<feature type="transmembrane region" description="Helical" evidence="6">
    <location>
        <begin position="350"/>
        <end position="368"/>
    </location>
</feature>
<dbReference type="KEGG" id="olu:OSTLU_32319"/>
<keyword evidence="4 6" id="KW-1133">Transmembrane helix</keyword>
<feature type="transmembrane region" description="Helical" evidence="6">
    <location>
        <begin position="296"/>
        <end position="313"/>
    </location>
</feature>
<dbReference type="eggNOG" id="KOG3762">
    <property type="taxonomic scope" value="Eukaryota"/>
</dbReference>
<dbReference type="SUPFAM" id="SSF103473">
    <property type="entry name" value="MFS general substrate transporter"/>
    <property type="match status" value="1"/>
</dbReference>
<evidence type="ECO:0000256" key="3">
    <source>
        <dbReference type="ARBA" id="ARBA00022692"/>
    </source>
</evidence>
<accession>A4RZA9</accession>
<gene>
    <name evidence="8" type="ORF">OSTLU_32319</name>
</gene>
<dbReference type="Gene3D" id="1.20.1250.20">
    <property type="entry name" value="MFS general substrate transporter like domains"/>
    <property type="match status" value="2"/>
</dbReference>
<feature type="transmembrane region" description="Helical" evidence="6">
    <location>
        <begin position="416"/>
        <end position="436"/>
    </location>
</feature>
<feature type="transmembrane region" description="Helical" evidence="6">
    <location>
        <begin position="178"/>
        <end position="196"/>
    </location>
</feature>
<dbReference type="GO" id="GO:0016020">
    <property type="term" value="C:membrane"/>
    <property type="evidence" value="ECO:0007669"/>
    <property type="project" value="UniProtKB-SubCell"/>
</dbReference>
<reference evidence="8 9" key="1">
    <citation type="journal article" date="2007" name="Proc. Natl. Acad. Sci. U.S.A.">
        <title>The tiny eukaryote Ostreococcus provides genomic insights into the paradox of plankton speciation.</title>
        <authorList>
            <person name="Palenik B."/>
            <person name="Grimwood J."/>
            <person name="Aerts A."/>
            <person name="Rouze P."/>
            <person name="Salamov A."/>
            <person name="Putnam N."/>
            <person name="Dupont C."/>
            <person name="Jorgensen R."/>
            <person name="Derelle E."/>
            <person name="Rombauts S."/>
            <person name="Zhou K."/>
            <person name="Otillar R."/>
            <person name="Merchant S.S."/>
            <person name="Podell S."/>
            <person name="Gaasterland T."/>
            <person name="Napoli C."/>
            <person name="Gendler K."/>
            <person name="Manuell A."/>
            <person name="Tai V."/>
            <person name="Vallon O."/>
            <person name="Piganeau G."/>
            <person name="Jancek S."/>
            <person name="Heijde M."/>
            <person name="Jabbari K."/>
            <person name="Bowler C."/>
            <person name="Lohr M."/>
            <person name="Robbens S."/>
            <person name="Werner G."/>
            <person name="Dubchak I."/>
            <person name="Pazour G.J."/>
            <person name="Ren Q."/>
            <person name="Paulsen I."/>
            <person name="Delwiche C."/>
            <person name="Schmutz J."/>
            <person name="Rokhsar D."/>
            <person name="Van de Peer Y."/>
            <person name="Moreau H."/>
            <person name="Grigoriev I.V."/>
        </authorList>
    </citation>
    <scope>NUCLEOTIDE SEQUENCE [LARGE SCALE GENOMIC DNA]</scope>
    <source>
        <strain evidence="8 9">CCE9901</strain>
    </source>
</reference>
<evidence type="ECO:0000313" key="8">
    <source>
        <dbReference type="EMBL" id="ABO96592.1"/>
    </source>
</evidence>
<dbReference type="PANTHER" id="PTHR16172">
    <property type="entry name" value="MAJOR FACILITATOR SUPERFAMILY DOMAIN-CONTAINING PROTEIN 6-LIKE"/>
    <property type="match status" value="1"/>
</dbReference>
<dbReference type="AlphaFoldDB" id="A4RZA9"/>
<dbReference type="Proteomes" id="UP000001568">
    <property type="component" value="Chromosome 6"/>
</dbReference>
<dbReference type="RefSeq" id="XP_001418299.1">
    <property type="nucleotide sequence ID" value="XM_001418262.1"/>
</dbReference>
<keyword evidence="5 6" id="KW-0472">Membrane</keyword>
<dbReference type="InterPro" id="IPR036259">
    <property type="entry name" value="MFS_trans_sf"/>
</dbReference>
<comment type="subcellular location">
    <subcellularLocation>
        <location evidence="1">Membrane</location>
        <topology evidence="1">Multi-pass membrane protein</topology>
    </subcellularLocation>
</comment>